<dbReference type="SUPFAM" id="SSF52540">
    <property type="entry name" value="P-loop containing nucleoside triphosphate hydrolases"/>
    <property type="match status" value="1"/>
</dbReference>
<dbReference type="CDD" id="cd03230">
    <property type="entry name" value="ABC_DR_subfamily_A"/>
    <property type="match status" value="1"/>
</dbReference>
<dbReference type="InterPro" id="IPR003439">
    <property type="entry name" value="ABC_transporter-like_ATP-bd"/>
</dbReference>
<gene>
    <name evidence="5" type="primary">drrA_1</name>
    <name evidence="5" type="ORF">PH7735_02863</name>
</gene>
<dbReference type="Gene3D" id="3.40.50.300">
    <property type="entry name" value="P-loop containing nucleotide triphosphate hydrolases"/>
    <property type="match status" value="1"/>
</dbReference>
<dbReference type="GeneID" id="83881867"/>
<dbReference type="InterPro" id="IPR003593">
    <property type="entry name" value="AAA+_ATPase"/>
</dbReference>
<evidence type="ECO:0000313" key="5">
    <source>
        <dbReference type="EMBL" id="CUK05123.1"/>
    </source>
</evidence>
<feature type="domain" description="ABC transporter" evidence="4">
    <location>
        <begin position="5"/>
        <end position="234"/>
    </location>
</feature>
<keyword evidence="5" id="KW-0378">Hydrolase</keyword>
<sequence>MAAIVEIENLRKVYDGGFEALKGVTLSIEEGEILALLGPNGAGKTTLISTICGITNPGSGAVRVAGHDVVADYRQARRMIGLVPQEINLEPFTKVIDTVRFSRGLFGKPRNDAFLKDLLTRLSLWDKKDSRTRELSGGMKRRVLIAKALAHEPRVLFLDEPTAGVDVELRKDMWDIVADLKAQGVTIILTTHYIEEAEAIADRVGVISKGELLLIEEKASLMQRFGQKHLQIDLQEPVSDIPETLASYGLILQEGGASVQYSYDTRGERTGITALLNDIAAAGLVLKDIKTEESSLEEIFVSLVSEGAA</sequence>
<accession>A0A0P1ICE7</accession>
<evidence type="ECO:0000313" key="6">
    <source>
        <dbReference type="Proteomes" id="UP000051870"/>
    </source>
</evidence>
<dbReference type="EMBL" id="CYTW01000003">
    <property type="protein sequence ID" value="CUK05123.1"/>
    <property type="molecule type" value="Genomic_DNA"/>
</dbReference>
<dbReference type="GO" id="GO:0005524">
    <property type="term" value="F:ATP binding"/>
    <property type="evidence" value="ECO:0007669"/>
    <property type="project" value="UniProtKB-KW"/>
</dbReference>
<evidence type="ECO:0000256" key="3">
    <source>
        <dbReference type="ARBA" id="ARBA00022840"/>
    </source>
</evidence>
<proteinExistence type="predicted"/>
<keyword evidence="1" id="KW-0813">Transport</keyword>
<keyword evidence="3 5" id="KW-0067">ATP-binding</keyword>
<dbReference type="Proteomes" id="UP000051870">
    <property type="component" value="Unassembled WGS sequence"/>
</dbReference>
<evidence type="ECO:0000256" key="2">
    <source>
        <dbReference type="ARBA" id="ARBA00022741"/>
    </source>
</evidence>
<dbReference type="PANTHER" id="PTHR42711">
    <property type="entry name" value="ABC TRANSPORTER ATP-BINDING PROTEIN"/>
    <property type="match status" value="1"/>
</dbReference>
<keyword evidence="6" id="KW-1185">Reference proteome</keyword>
<dbReference type="EC" id="3.6.3.-" evidence="5"/>
<dbReference type="STRING" id="1715693.PH7735_02863"/>
<evidence type="ECO:0000256" key="1">
    <source>
        <dbReference type="ARBA" id="ARBA00022448"/>
    </source>
</evidence>
<dbReference type="PROSITE" id="PS50893">
    <property type="entry name" value="ABC_TRANSPORTER_2"/>
    <property type="match status" value="1"/>
</dbReference>
<reference evidence="6" key="1">
    <citation type="submission" date="2015-09" db="EMBL/GenBank/DDBJ databases">
        <authorList>
            <person name="Rodrigo-Torres Lidia"/>
            <person name="Arahal R.David."/>
        </authorList>
    </citation>
    <scope>NUCLEOTIDE SEQUENCE [LARGE SCALE GENOMIC DNA]</scope>
    <source>
        <strain evidence="6">CECT 7735</strain>
    </source>
</reference>
<name>A0A0P1ICE7_9RHOB</name>
<dbReference type="InterPro" id="IPR027417">
    <property type="entry name" value="P-loop_NTPase"/>
</dbReference>
<dbReference type="Pfam" id="PF00005">
    <property type="entry name" value="ABC_tran"/>
    <property type="match status" value="1"/>
</dbReference>
<dbReference type="PROSITE" id="PS00211">
    <property type="entry name" value="ABC_TRANSPORTER_1"/>
    <property type="match status" value="1"/>
</dbReference>
<dbReference type="PANTHER" id="PTHR42711:SF10">
    <property type="entry name" value="ABC TRANSPORTER ATP-BINDING PROTEIN"/>
    <property type="match status" value="1"/>
</dbReference>
<dbReference type="AlphaFoldDB" id="A0A0P1ICE7"/>
<evidence type="ECO:0000259" key="4">
    <source>
        <dbReference type="PROSITE" id="PS50893"/>
    </source>
</evidence>
<dbReference type="InterPro" id="IPR017871">
    <property type="entry name" value="ABC_transporter-like_CS"/>
</dbReference>
<protein>
    <submittedName>
        <fullName evidence="5">Daunorubicin/doxorubicin resistance ATP-binding protein DrrA</fullName>
        <ecNumber evidence="5">3.6.3.-</ecNumber>
    </submittedName>
</protein>
<dbReference type="RefSeq" id="WP_058312034.1">
    <property type="nucleotide sequence ID" value="NZ_CANLZE010000003.1"/>
</dbReference>
<organism evidence="5 6">
    <name type="scientific">Shimia thalassica</name>
    <dbReference type="NCBI Taxonomy" id="1715693"/>
    <lineage>
        <taxon>Bacteria</taxon>
        <taxon>Pseudomonadati</taxon>
        <taxon>Pseudomonadota</taxon>
        <taxon>Alphaproteobacteria</taxon>
        <taxon>Rhodobacterales</taxon>
        <taxon>Roseobacteraceae</taxon>
    </lineage>
</organism>
<keyword evidence="2" id="KW-0547">Nucleotide-binding</keyword>
<dbReference type="SMART" id="SM00382">
    <property type="entry name" value="AAA"/>
    <property type="match status" value="1"/>
</dbReference>
<dbReference type="GO" id="GO:0016887">
    <property type="term" value="F:ATP hydrolysis activity"/>
    <property type="evidence" value="ECO:0007669"/>
    <property type="project" value="InterPro"/>
</dbReference>
<dbReference type="InterPro" id="IPR050763">
    <property type="entry name" value="ABC_transporter_ATP-binding"/>
</dbReference>